<proteinExistence type="predicted"/>
<dbReference type="AlphaFoldDB" id="A0A0C9X9W9"/>
<reference evidence="1 2" key="1">
    <citation type="submission" date="2014-04" db="EMBL/GenBank/DDBJ databases">
        <authorList>
            <consortium name="DOE Joint Genome Institute"/>
            <person name="Kuo A."/>
            <person name="Kohler A."/>
            <person name="Nagy L.G."/>
            <person name="Floudas D."/>
            <person name="Copeland A."/>
            <person name="Barry K.W."/>
            <person name="Cichocki N."/>
            <person name="Veneault-Fourrey C."/>
            <person name="LaButti K."/>
            <person name="Lindquist E.A."/>
            <person name="Lipzen A."/>
            <person name="Lundell T."/>
            <person name="Morin E."/>
            <person name="Murat C."/>
            <person name="Sun H."/>
            <person name="Tunlid A."/>
            <person name="Henrissat B."/>
            <person name="Grigoriev I.V."/>
            <person name="Hibbett D.S."/>
            <person name="Martin F."/>
            <person name="Nordberg H.P."/>
            <person name="Cantor M.N."/>
            <person name="Hua S.X."/>
        </authorList>
    </citation>
    <scope>NUCLEOTIDE SEQUENCE [LARGE SCALE GENOMIC DNA]</scope>
    <source>
        <strain evidence="1 2">LaAM-08-1</strain>
    </source>
</reference>
<reference evidence="2" key="2">
    <citation type="submission" date="2015-01" db="EMBL/GenBank/DDBJ databases">
        <title>Evolutionary Origins and Diversification of the Mycorrhizal Mutualists.</title>
        <authorList>
            <consortium name="DOE Joint Genome Institute"/>
            <consortium name="Mycorrhizal Genomics Consortium"/>
            <person name="Kohler A."/>
            <person name="Kuo A."/>
            <person name="Nagy L.G."/>
            <person name="Floudas D."/>
            <person name="Copeland A."/>
            <person name="Barry K.W."/>
            <person name="Cichocki N."/>
            <person name="Veneault-Fourrey C."/>
            <person name="LaButti K."/>
            <person name="Lindquist E.A."/>
            <person name="Lipzen A."/>
            <person name="Lundell T."/>
            <person name="Morin E."/>
            <person name="Murat C."/>
            <person name="Riley R."/>
            <person name="Ohm R."/>
            <person name="Sun H."/>
            <person name="Tunlid A."/>
            <person name="Henrissat B."/>
            <person name="Grigoriev I.V."/>
            <person name="Hibbett D.S."/>
            <person name="Martin F."/>
        </authorList>
    </citation>
    <scope>NUCLEOTIDE SEQUENCE [LARGE SCALE GENOMIC DNA]</scope>
    <source>
        <strain evidence="2">LaAM-08-1</strain>
    </source>
</reference>
<dbReference type="EMBL" id="KN838792">
    <property type="protein sequence ID" value="KIJ94461.1"/>
    <property type="molecule type" value="Genomic_DNA"/>
</dbReference>
<protein>
    <submittedName>
        <fullName evidence="1">Uncharacterized protein</fullName>
    </submittedName>
</protein>
<evidence type="ECO:0000313" key="1">
    <source>
        <dbReference type="EMBL" id="KIJ94461.1"/>
    </source>
</evidence>
<evidence type="ECO:0000313" key="2">
    <source>
        <dbReference type="Proteomes" id="UP000054477"/>
    </source>
</evidence>
<dbReference type="Proteomes" id="UP000054477">
    <property type="component" value="Unassembled WGS sequence"/>
</dbReference>
<name>A0A0C9X9W9_9AGAR</name>
<accession>A0A0C9X9W9</accession>
<dbReference type="HOGENOM" id="CLU_2794327_0_0_1"/>
<organism evidence="1 2">
    <name type="scientific">Laccaria amethystina LaAM-08-1</name>
    <dbReference type="NCBI Taxonomy" id="1095629"/>
    <lineage>
        <taxon>Eukaryota</taxon>
        <taxon>Fungi</taxon>
        <taxon>Dikarya</taxon>
        <taxon>Basidiomycota</taxon>
        <taxon>Agaricomycotina</taxon>
        <taxon>Agaricomycetes</taxon>
        <taxon>Agaricomycetidae</taxon>
        <taxon>Agaricales</taxon>
        <taxon>Agaricineae</taxon>
        <taxon>Hydnangiaceae</taxon>
        <taxon>Laccaria</taxon>
    </lineage>
</organism>
<gene>
    <name evidence="1" type="ORF">K443DRAFT_683728</name>
</gene>
<sequence>MRLYLREFFSTSAEILRMLTEERATINKRWKQPRYRSPDISQDLETSYDEPPPMYSLSPQVNLKAVAA</sequence>
<keyword evidence="2" id="KW-1185">Reference proteome</keyword>